<sequence length="291" mass="31499">MDNSAYSIPTKDLFKLQNRTILVSGGLGGVGSHLVLSILESGADVICLDLPEHPQDLERFHNVATENEARYFYYSVNVTDADQVSNVMEQAVKGLRYPLRGVVTTAGISGECDAVDYPAEDFRRVLDTNVMGTFLVVQAAARVMREQKSAGSVVLIASMSGSVANRVRINLHLEQIRVYLLNGRKGVNTAAYNSSKAAVQQLARSLAAEWGNQADSPPIRVNSISPGYIITGLSAGAMARPEVKAQWLDGSMLGRFSHPEEYRAPILFMLSDGSSFMTGADLKCDGGHTAW</sequence>
<dbReference type="Proteomes" id="UP000443090">
    <property type="component" value="Unassembled WGS sequence"/>
</dbReference>
<dbReference type="EMBL" id="QGMI01000036">
    <property type="protein sequence ID" value="TVY48706.1"/>
    <property type="molecule type" value="Genomic_DNA"/>
</dbReference>
<dbReference type="InterPro" id="IPR036291">
    <property type="entry name" value="NAD(P)-bd_dom_sf"/>
</dbReference>
<evidence type="ECO:0000313" key="4">
    <source>
        <dbReference type="EMBL" id="TVY48706.1"/>
    </source>
</evidence>
<dbReference type="InterPro" id="IPR057326">
    <property type="entry name" value="KR_dom"/>
</dbReference>
<dbReference type="SMART" id="SM00822">
    <property type="entry name" value="PKS_KR"/>
    <property type="match status" value="1"/>
</dbReference>
<dbReference type="GO" id="GO:0050664">
    <property type="term" value="F:oxidoreductase activity, acting on NAD(P)H, oxygen as acceptor"/>
    <property type="evidence" value="ECO:0007669"/>
    <property type="project" value="TreeGrafter"/>
</dbReference>
<evidence type="ECO:0000259" key="3">
    <source>
        <dbReference type="SMART" id="SM00822"/>
    </source>
</evidence>
<dbReference type="Pfam" id="PF13561">
    <property type="entry name" value="adh_short_C2"/>
    <property type="match status" value="1"/>
</dbReference>
<proteinExistence type="inferred from homology"/>
<name>A0A8H8S626_9HELO</name>
<feature type="domain" description="Ketoreductase" evidence="3">
    <location>
        <begin position="19"/>
        <end position="232"/>
    </location>
</feature>
<dbReference type="GO" id="GO:0016616">
    <property type="term" value="F:oxidoreductase activity, acting on the CH-OH group of donors, NAD or NADP as acceptor"/>
    <property type="evidence" value="ECO:0007669"/>
    <property type="project" value="UniProtKB-ARBA"/>
</dbReference>
<gene>
    <name evidence="4" type="primary">ARD_2</name>
    <name evidence="4" type="ORF">LOCC1_G001414</name>
</gene>
<dbReference type="Gene3D" id="3.40.50.720">
    <property type="entry name" value="NAD(P)-binding Rossmann-like Domain"/>
    <property type="match status" value="1"/>
</dbReference>
<dbReference type="PANTHER" id="PTHR43008">
    <property type="entry name" value="BENZIL REDUCTASE"/>
    <property type="match status" value="1"/>
</dbReference>
<dbReference type="PRINTS" id="PR00081">
    <property type="entry name" value="GDHRDH"/>
</dbReference>
<dbReference type="SUPFAM" id="SSF51735">
    <property type="entry name" value="NAD(P)-binding Rossmann-fold domains"/>
    <property type="match status" value="1"/>
</dbReference>
<reference evidence="4 5" key="1">
    <citation type="submission" date="2018-05" db="EMBL/GenBank/DDBJ databases">
        <title>Genome sequencing and assembly of the regulated plant pathogen Lachnellula willkommii and related sister species for the development of diagnostic species identification markers.</title>
        <authorList>
            <person name="Giroux E."/>
            <person name="Bilodeau G."/>
        </authorList>
    </citation>
    <scope>NUCLEOTIDE SEQUENCE [LARGE SCALE GENOMIC DNA]</scope>
    <source>
        <strain evidence="4 5">CBS 160.35</strain>
    </source>
</reference>
<accession>A0A8H8S626</accession>
<protein>
    <submittedName>
        <fullName evidence="4">D-arabinitol 2-dehydrogenase [ribulose-forming]</fullName>
    </submittedName>
</protein>
<evidence type="ECO:0000256" key="2">
    <source>
        <dbReference type="ARBA" id="ARBA00023002"/>
    </source>
</evidence>
<keyword evidence="2" id="KW-0560">Oxidoreductase</keyword>
<evidence type="ECO:0000313" key="5">
    <source>
        <dbReference type="Proteomes" id="UP000443090"/>
    </source>
</evidence>
<dbReference type="InterPro" id="IPR002347">
    <property type="entry name" value="SDR_fam"/>
</dbReference>
<organism evidence="4 5">
    <name type="scientific">Lachnellula occidentalis</name>
    <dbReference type="NCBI Taxonomy" id="215460"/>
    <lineage>
        <taxon>Eukaryota</taxon>
        <taxon>Fungi</taxon>
        <taxon>Dikarya</taxon>
        <taxon>Ascomycota</taxon>
        <taxon>Pezizomycotina</taxon>
        <taxon>Leotiomycetes</taxon>
        <taxon>Helotiales</taxon>
        <taxon>Lachnaceae</taxon>
        <taxon>Lachnellula</taxon>
    </lineage>
</organism>
<comment type="similarity">
    <text evidence="1">Belongs to the short-chain dehydrogenases/reductases (SDR) family.</text>
</comment>
<dbReference type="OrthoDB" id="1669814at2759"/>
<evidence type="ECO:0000256" key="1">
    <source>
        <dbReference type="ARBA" id="ARBA00006484"/>
    </source>
</evidence>
<keyword evidence="5" id="KW-1185">Reference proteome</keyword>
<dbReference type="PANTHER" id="PTHR43008:SF4">
    <property type="entry name" value="CHAIN DEHYDROGENASE, PUTATIVE (AFU_ORTHOLOGUE AFUA_4G08710)-RELATED"/>
    <property type="match status" value="1"/>
</dbReference>
<dbReference type="AlphaFoldDB" id="A0A8H8S626"/>
<comment type="caution">
    <text evidence="4">The sequence shown here is derived from an EMBL/GenBank/DDBJ whole genome shotgun (WGS) entry which is preliminary data.</text>
</comment>
<dbReference type="Pfam" id="PF00106">
    <property type="entry name" value="adh_short"/>
    <property type="match status" value="1"/>
</dbReference>